<dbReference type="Proteomes" id="UP000243876">
    <property type="component" value="Unassembled WGS sequence"/>
</dbReference>
<proteinExistence type="predicted"/>
<dbReference type="AlphaFoldDB" id="A0A0D6EH84"/>
<name>A0A0D6EH84_SPOSA</name>
<reference evidence="3" key="1">
    <citation type="submission" date="2015-02" db="EMBL/GenBank/DDBJ databases">
        <authorList>
            <person name="Gon?alves P."/>
        </authorList>
    </citation>
    <scope>NUCLEOTIDE SEQUENCE [LARGE SCALE GENOMIC DNA]</scope>
</reference>
<dbReference type="EMBL" id="CENE01000001">
    <property type="protein sequence ID" value="CEQ38945.1"/>
    <property type="molecule type" value="Genomic_DNA"/>
</dbReference>
<keyword evidence="3" id="KW-1185">Reference proteome</keyword>
<evidence type="ECO:0000313" key="2">
    <source>
        <dbReference type="EMBL" id="CEQ38945.1"/>
    </source>
</evidence>
<feature type="non-terminal residue" evidence="2">
    <location>
        <position position="1"/>
    </location>
</feature>
<dbReference type="OrthoDB" id="2500246at2759"/>
<sequence length="207" mass="21787">MTLELELPCADPLCHLAAPPTMSDLQSLDVSRLLLGHAVLSGIAALWNAPPWNVPIALYGLVTVQLDGANSAEAIRTWLVGPGEWGVLIFLNLLLKPVTLLAALGQLRQRGESTFGVNGGFSLPAGISDRIPGGFPPFASHRQNETVWTAPPPQHSSYQTRFSLDDDVEAGHVPPPKSASPSLKKAAPPPPTTGTPAAEGGGYHTLE</sequence>
<organism evidence="2 3">
    <name type="scientific">Sporidiobolus salmonicolor</name>
    <name type="common">Yeast-like fungus</name>
    <name type="synonym">Sporobolomyces salmonicolor</name>
    <dbReference type="NCBI Taxonomy" id="5005"/>
    <lineage>
        <taxon>Eukaryota</taxon>
        <taxon>Fungi</taxon>
        <taxon>Dikarya</taxon>
        <taxon>Basidiomycota</taxon>
        <taxon>Pucciniomycotina</taxon>
        <taxon>Microbotryomycetes</taxon>
        <taxon>Sporidiobolales</taxon>
        <taxon>Sporidiobolaceae</taxon>
        <taxon>Sporobolomyces</taxon>
    </lineage>
</organism>
<protein>
    <submittedName>
        <fullName evidence="2">SPOSA6832_00415-mRNA-1:cds</fullName>
    </submittedName>
</protein>
<accession>A0A0D6EH84</accession>
<evidence type="ECO:0000313" key="3">
    <source>
        <dbReference type="Proteomes" id="UP000243876"/>
    </source>
</evidence>
<evidence type="ECO:0000256" key="1">
    <source>
        <dbReference type="SAM" id="MobiDB-lite"/>
    </source>
</evidence>
<gene>
    <name evidence="2" type="primary">SPOSA6832_00415</name>
</gene>
<feature type="region of interest" description="Disordered" evidence="1">
    <location>
        <begin position="167"/>
        <end position="207"/>
    </location>
</feature>